<feature type="non-terminal residue" evidence="1">
    <location>
        <position position="1"/>
    </location>
</feature>
<organism evidence="1">
    <name type="scientific">Octopus bimaculoides</name>
    <name type="common">California two-spotted octopus</name>
    <dbReference type="NCBI Taxonomy" id="37653"/>
    <lineage>
        <taxon>Eukaryota</taxon>
        <taxon>Metazoa</taxon>
        <taxon>Spiralia</taxon>
        <taxon>Lophotrochozoa</taxon>
        <taxon>Mollusca</taxon>
        <taxon>Cephalopoda</taxon>
        <taxon>Coleoidea</taxon>
        <taxon>Octopodiformes</taxon>
        <taxon>Octopoda</taxon>
        <taxon>Incirrata</taxon>
        <taxon>Octopodidae</taxon>
        <taxon>Octopus</taxon>
    </lineage>
</organism>
<reference evidence="1" key="1">
    <citation type="submission" date="2015-07" db="EMBL/GenBank/DDBJ databases">
        <title>MeaNS - Measles Nucleotide Surveillance Program.</title>
        <authorList>
            <person name="Tran T."/>
            <person name="Druce J."/>
        </authorList>
    </citation>
    <scope>NUCLEOTIDE SEQUENCE</scope>
    <source>
        <strain evidence="1">UCB-OBI-ISO-001</strain>
        <tissue evidence="1">Gonad</tissue>
    </source>
</reference>
<protein>
    <submittedName>
        <fullName evidence="1">Uncharacterized protein</fullName>
    </submittedName>
</protein>
<evidence type="ECO:0000313" key="1">
    <source>
        <dbReference type="EMBL" id="KOF71218.1"/>
    </source>
</evidence>
<dbReference type="AlphaFoldDB" id="A0A0L8G2W4"/>
<sequence>EEFKVAKCNAVVTFRDSKDELVRRAGITARSGRRWVASAAVTQAEGMLEIRYIIGVTYRGRQDLGSSYYQQWKKADTRERAVELVSQGEWAKWHLSKRKLTWTDLWRLEPFHVCFLLRAVYDTLPTPTHLHSQFERRPAV</sequence>
<accession>A0A0L8G2W4</accession>
<dbReference type="EMBL" id="KQ424300">
    <property type="protein sequence ID" value="KOF71218.1"/>
    <property type="molecule type" value="Genomic_DNA"/>
</dbReference>
<name>A0A0L8G2W4_OCTBM</name>
<gene>
    <name evidence="1" type="ORF">OCBIM_22001405mg</name>
</gene>
<proteinExistence type="predicted"/>